<proteinExistence type="predicted"/>
<organism evidence="1 2">
    <name type="scientific">Candidatus Jettenia ecosi</name>
    <dbReference type="NCBI Taxonomy" id="2494326"/>
    <lineage>
        <taxon>Bacteria</taxon>
        <taxon>Pseudomonadati</taxon>
        <taxon>Planctomycetota</taxon>
        <taxon>Candidatus Brocadiia</taxon>
        <taxon>Candidatus Brocadiales</taxon>
        <taxon>Candidatus Brocadiaceae</taxon>
        <taxon>Candidatus Jettenia</taxon>
    </lineage>
</organism>
<protein>
    <recommendedName>
        <fullName evidence="3">Arc-like DNA binding domain-containing protein</fullName>
    </recommendedName>
</protein>
<dbReference type="InterPro" id="IPR010985">
    <property type="entry name" value="Ribbon_hlx_hlx"/>
</dbReference>
<evidence type="ECO:0000313" key="2">
    <source>
        <dbReference type="Proteomes" id="UP000319783"/>
    </source>
</evidence>
<comment type="caution">
    <text evidence="1">The sequence shown here is derived from an EMBL/GenBank/DDBJ whole genome shotgun (WGS) entry which is preliminary data.</text>
</comment>
<name>A0A533QD90_9BACT</name>
<dbReference type="SUPFAM" id="SSF47598">
    <property type="entry name" value="Ribbon-helix-helix"/>
    <property type="match status" value="1"/>
</dbReference>
<dbReference type="GO" id="GO:0006355">
    <property type="term" value="P:regulation of DNA-templated transcription"/>
    <property type="evidence" value="ECO:0007669"/>
    <property type="project" value="InterPro"/>
</dbReference>
<dbReference type="AlphaFoldDB" id="A0A533QD90"/>
<evidence type="ECO:0000313" key="1">
    <source>
        <dbReference type="EMBL" id="TLD40621.1"/>
    </source>
</evidence>
<accession>A0A533QD90</accession>
<reference evidence="1 2" key="1">
    <citation type="submission" date="2019-04" db="EMBL/GenBank/DDBJ databases">
        <title>Genome of a novel bacterium Candidatus Jettenia ecosi reconstructed from metagenome of an anammox bioreactor.</title>
        <authorList>
            <person name="Mardanov A.V."/>
            <person name="Beletsky A.V."/>
            <person name="Ravin N.V."/>
            <person name="Botchkova E.A."/>
            <person name="Litti Y.V."/>
            <person name="Nozhevnikova A.N."/>
        </authorList>
    </citation>
    <scope>NUCLEOTIDE SEQUENCE [LARGE SCALE GENOMIC DNA]</scope>
    <source>
        <strain evidence="1">J2</strain>
    </source>
</reference>
<evidence type="ECO:0008006" key="3">
    <source>
        <dbReference type="Google" id="ProtNLM"/>
    </source>
</evidence>
<gene>
    <name evidence="1" type="ORF">JETT_3119</name>
</gene>
<sequence length="66" mass="7511">MIHIDDIQNGETMEYKRTTITLQKSLFKKIIQLSEKEDRSFNKQVIALLKKAIGDQITGTEKGGDT</sequence>
<dbReference type="Proteomes" id="UP000319783">
    <property type="component" value="Unassembled WGS sequence"/>
</dbReference>
<dbReference type="EMBL" id="SULG01000090">
    <property type="protein sequence ID" value="TLD40621.1"/>
    <property type="molecule type" value="Genomic_DNA"/>
</dbReference>